<dbReference type="Proteomes" id="UP000050761">
    <property type="component" value="Unassembled WGS sequence"/>
</dbReference>
<reference evidence="1 2" key="1">
    <citation type="submission" date="2018-11" db="EMBL/GenBank/DDBJ databases">
        <authorList>
            <consortium name="Pathogen Informatics"/>
        </authorList>
    </citation>
    <scope>NUCLEOTIDE SEQUENCE [LARGE SCALE GENOMIC DNA]</scope>
</reference>
<name>A0A183FWE4_HELPZ</name>
<keyword evidence="2" id="KW-1185">Reference proteome</keyword>
<dbReference type="AlphaFoldDB" id="A0A183FWE4"/>
<dbReference type="EMBL" id="UZAH01027621">
    <property type="protein sequence ID" value="VDO93442.1"/>
    <property type="molecule type" value="Genomic_DNA"/>
</dbReference>
<dbReference type="WBParaSite" id="HPBE_0001274701-mRNA-1">
    <property type="protein sequence ID" value="HPBE_0001274701-mRNA-1"/>
    <property type="gene ID" value="HPBE_0001274701"/>
</dbReference>
<evidence type="ECO:0000313" key="2">
    <source>
        <dbReference type="Proteomes" id="UP000050761"/>
    </source>
</evidence>
<accession>A0A183FWE4</accession>
<organism evidence="2 3">
    <name type="scientific">Heligmosomoides polygyrus</name>
    <name type="common">Parasitic roundworm</name>
    <dbReference type="NCBI Taxonomy" id="6339"/>
    <lineage>
        <taxon>Eukaryota</taxon>
        <taxon>Metazoa</taxon>
        <taxon>Ecdysozoa</taxon>
        <taxon>Nematoda</taxon>
        <taxon>Chromadorea</taxon>
        <taxon>Rhabditida</taxon>
        <taxon>Rhabditina</taxon>
        <taxon>Rhabditomorpha</taxon>
        <taxon>Strongyloidea</taxon>
        <taxon>Heligmosomidae</taxon>
        <taxon>Heligmosomoides</taxon>
    </lineage>
</organism>
<gene>
    <name evidence="1" type="ORF">HPBE_LOCUS12748</name>
</gene>
<proteinExistence type="predicted"/>
<evidence type="ECO:0000313" key="3">
    <source>
        <dbReference type="WBParaSite" id="HPBE_0001274701-mRNA-1"/>
    </source>
</evidence>
<evidence type="ECO:0000313" key="1">
    <source>
        <dbReference type="EMBL" id="VDO93442.1"/>
    </source>
</evidence>
<protein>
    <submittedName>
        <fullName evidence="3">Runt domain-containing protein</fullName>
    </submittedName>
</protein>
<reference evidence="3" key="2">
    <citation type="submission" date="2019-09" db="UniProtKB">
        <authorList>
            <consortium name="WormBaseParasite"/>
        </authorList>
    </citation>
    <scope>IDENTIFICATION</scope>
</reference>
<sequence>MIETSDPVSSSTVHFLPNTSIVVEHFLPTTGHTALPSLSNCSVPDLPIARNQLALTGPTETSPSDYLRRALAAPGPYSPWRYGLPRGTYNTMEPVFSYLPFGIPPSNLWFSSVQLLTPTPQVLFPLRQLRNCAGALLLYSVPSSCASQST</sequence>
<accession>A0A3P8DB77</accession>